<keyword evidence="3" id="KW-1185">Reference proteome</keyword>
<feature type="region of interest" description="Disordered" evidence="1">
    <location>
        <begin position="1"/>
        <end position="37"/>
    </location>
</feature>
<evidence type="ECO:0000313" key="2">
    <source>
        <dbReference type="EMBL" id="PQP92495.1"/>
    </source>
</evidence>
<comment type="caution">
    <text evidence="2">The sequence shown here is derived from an EMBL/GenBank/DDBJ whole genome shotgun (WGS) entry which is preliminary data.</text>
</comment>
<proteinExistence type="predicted"/>
<evidence type="ECO:0000313" key="3">
    <source>
        <dbReference type="Proteomes" id="UP000250321"/>
    </source>
</evidence>
<evidence type="ECO:0000256" key="1">
    <source>
        <dbReference type="SAM" id="MobiDB-lite"/>
    </source>
</evidence>
<dbReference type="Proteomes" id="UP000250321">
    <property type="component" value="Unassembled WGS sequence"/>
</dbReference>
<organism evidence="2 3">
    <name type="scientific">Prunus yedoensis var. nudiflora</name>
    <dbReference type="NCBI Taxonomy" id="2094558"/>
    <lineage>
        <taxon>Eukaryota</taxon>
        <taxon>Viridiplantae</taxon>
        <taxon>Streptophyta</taxon>
        <taxon>Embryophyta</taxon>
        <taxon>Tracheophyta</taxon>
        <taxon>Spermatophyta</taxon>
        <taxon>Magnoliopsida</taxon>
        <taxon>eudicotyledons</taxon>
        <taxon>Gunneridae</taxon>
        <taxon>Pentapetalae</taxon>
        <taxon>rosids</taxon>
        <taxon>fabids</taxon>
        <taxon>Rosales</taxon>
        <taxon>Rosaceae</taxon>
        <taxon>Amygdaloideae</taxon>
        <taxon>Amygdaleae</taxon>
        <taxon>Prunus</taxon>
    </lineage>
</organism>
<dbReference type="AlphaFoldDB" id="A0A314YSE4"/>
<accession>A0A314YSE4</accession>
<reference evidence="2 3" key="1">
    <citation type="submission" date="2018-02" db="EMBL/GenBank/DDBJ databases">
        <title>Draft genome of wild Prunus yedoensis var. nudiflora.</title>
        <authorList>
            <person name="Baek S."/>
            <person name="Kim J.-H."/>
            <person name="Choi K."/>
            <person name="Kim G.-B."/>
            <person name="Cho A."/>
            <person name="Jang H."/>
            <person name="Shin C.-H."/>
            <person name="Yu H.-J."/>
            <person name="Mun J.-H."/>
        </authorList>
    </citation>
    <scope>NUCLEOTIDE SEQUENCE [LARGE SCALE GENOMIC DNA]</scope>
    <source>
        <strain evidence="3">cv. Jeju island</strain>
        <tissue evidence="2">Leaf</tissue>
    </source>
</reference>
<protein>
    <submittedName>
        <fullName evidence="2">Uncharacterized protein</fullName>
    </submittedName>
</protein>
<gene>
    <name evidence="2" type="ORF">Pyn_24914</name>
</gene>
<feature type="compositionally biased region" description="Low complexity" evidence="1">
    <location>
        <begin position="1"/>
        <end position="15"/>
    </location>
</feature>
<name>A0A314YSE4_PRUYE</name>
<dbReference type="EMBL" id="PJQY01002565">
    <property type="protein sequence ID" value="PQP92495.1"/>
    <property type="molecule type" value="Genomic_DNA"/>
</dbReference>
<sequence>MSSAFASTATAASATVHVSDSPSCLRPRNASPRGGAGLEAAVGSVRGALRTGWRAKLRLSQQPCLFFL</sequence>